<feature type="domain" description="ABC transporter" evidence="10">
    <location>
        <begin position="6"/>
        <end position="238"/>
    </location>
</feature>
<evidence type="ECO:0000256" key="4">
    <source>
        <dbReference type="ARBA" id="ARBA00022496"/>
    </source>
</evidence>
<keyword evidence="8" id="KW-0406">Ion transport</keyword>
<dbReference type="EMBL" id="JADBEO010000053">
    <property type="protein sequence ID" value="MDR4308474.1"/>
    <property type="molecule type" value="Genomic_DNA"/>
</dbReference>
<name>A0ABU1DK24_9HYPH</name>
<keyword evidence="4" id="KW-0410">Iron transport</keyword>
<dbReference type="InterPro" id="IPR013611">
    <property type="entry name" value="Transp-assoc_OB_typ2"/>
</dbReference>
<organism evidence="11 12">
    <name type="scientific">Chelatococcus sambhunathii</name>
    <dbReference type="NCBI Taxonomy" id="363953"/>
    <lineage>
        <taxon>Bacteria</taxon>
        <taxon>Pseudomonadati</taxon>
        <taxon>Pseudomonadota</taxon>
        <taxon>Alphaproteobacteria</taxon>
        <taxon>Hyphomicrobiales</taxon>
        <taxon>Chelatococcaceae</taxon>
        <taxon>Chelatococcus</taxon>
    </lineage>
</organism>
<evidence type="ECO:0000256" key="9">
    <source>
        <dbReference type="ARBA" id="ARBA00023136"/>
    </source>
</evidence>
<evidence type="ECO:0000313" key="12">
    <source>
        <dbReference type="Proteomes" id="UP001181622"/>
    </source>
</evidence>
<dbReference type="CDD" id="cd03259">
    <property type="entry name" value="ABC_Carb_Solutes_like"/>
    <property type="match status" value="1"/>
</dbReference>
<dbReference type="GO" id="GO:0005524">
    <property type="term" value="F:ATP binding"/>
    <property type="evidence" value="ECO:0007669"/>
    <property type="project" value="UniProtKB-KW"/>
</dbReference>
<dbReference type="RefSeq" id="WP_309394263.1">
    <property type="nucleotide sequence ID" value="NZ_JADBEO010000053.1"/>
</dbReference>
<evidence type="ECO:0000256" key="7">
    <source>
        <dbReference type="ARBA" id="ARBA00023004"/>
    </source>
</evidence>
<reference evidence="11" key="1">
    <citation type="submission" date="2020-10" db="EMBL/GenBank/DDBJ databases">
        <authorList>
            <person name="Abbas A."/>
            <person name="Razzaq R."/>
            <person name="Waqas M."/>
            <person name="Abbas N."/>
            <person name="Nielsen T.K."/>
            <person name="Hansen L.H."/>
            <person name="Hussain S."/>
            <person name="Shahid M."/>
        </authorList>
    </citation>
    <scope>NUCLEOTIDE SEQUENCE</scope>
    <source>
        <strain evidence="11">S14</strain>
    </source>
</reference>
<dbReference type="InterPro" id="IPR015853">
    <property type="entry name" value="ABC_transpr_FbpC"/>
</dbReference>
<dbReference type="InterPro" id="IPR017871">
    <property type="entry name" value="ABC_transporter-like_CS"/>
</dbReference>
<dbReference type="Pfam" id="PF08402">
    <property type="entry name" value="TOBE_2"/>
    <property type="match status" value="1"/>
</dbReference>
<dbReference type="PROSITE" id="PS50893">
    <property type="entry name" value="ABC_TRANSPORTER_2"/>
    <property type="match status" value="1"/>
</dbReference>
<evidence type="ECO:0000256" key="1">
    <source>
        <dbReference type="ARBA" id="ARBA00005417"/>
    </source>
</evidence>
<evidence type="ECO:0000256" key="8">
    <source>
        <dbReference type="ARBA" id="ARBA00023065"/>
    </source>
</evidence>
<dbReference type="InterPro" id="IPR027417">
    <property type="entry name" value="P-loop_NTPase"/>
</dbReference>
<keyword evidence="5" id="KW-0547">Nucleotide-binding</keyword>
<protein>
    <submittedName>
        <fullName evidence="11">ABC transporter ATP-binding protein</fullName>
    </submittedName>
</protein>
<accession>A0ABU1DK24</accession>
<dbReference type="PROSITE" id="PS00211">
    <property type="entry name" value="ABC_TRANSPORTER_1"/>
    <property type="match status" value="1"/>
</dbReference>
<keyword evidence="9" id="KW-0472">Membrane</keyword>
<dbReference type="Pfam" id="PF00005">
    <property type="entry name" value="ABC_tran"/>
    <property type="match status" value="1"/>
</dbReference>
<evidence type="ECO:0000256" key="2">
    <source>
        <dbReference type="ARBA" id="ARBA00022448"/>
    </source>
</evidence>
<keyword evidence="12" id="KW-1185">Reference proteome</keyword>
<dbReference type="InterPro" id="IPR003439">
    <property type="entry name" value="ABC_transporter-like_ATP-bd"/>
</dbReference>
<comment type="similarity">
    <text evidence="1">Belongs to the ABC transporter superfamily.</text>
</comment>
<keyword evidence="7" id="KW-0408">Iron</keyword>
<dbReference type="InterPro" id="IPR008995">
    <property type="entry name" value="Mo/tungstate-bd_C_term_dom"/>
</dbReference>
<dbReference type="PANTHER" id="PTHR42781">
    <property type="entry name" value="SPERMIDINE/PUTRESCINE IMPORT ATP-BINDING PROTEIN POTA"/>
    <property type="match status" value="1"/>
</dbReference>
<evidence type="ECO:0000256" key="3">
    <source>
        <dbReference type="ARBA" id="ARBA00022475"/>
    </source>
</evidence>
<sequence>MQAPAVRLEAVTKLFDGRAVVDEVSLDVASREILSLVGASGCGKSTLLRLVSGLERPDGGAVSLAGEVVAGPSVFVEPERRGVGFIFQDYALFPHLTVARNVRYGLQGLSAREAADVADDMLERVGLKEFGQRYPHMLSGGEQQRVALARALAPKPRVLLLDEPFSNLDRRLGETVRTRTLALIRELGAAAILVTHDPQEAMASGDRVALMRRGRLVQIGRPEDLYDRPASREAADFFAAATPVPGRRVDGHIETRLGRFRAPDRVADGGEVAVYLRAPHVALTAPGEGVEARLVGMSFVGDGYEFLLQVDGLDEPIRARSVGRNDAKIGDVLHICVRPDDQLIFPVGL</sequence>
<keyword evidence="3" id="KW-1003">Cell membrane</keyword>
<evidence type="ECO:0000256" key="5">
    <source>
        <dbReference type="ARBA" id="ARBA00022741"/>
    </source>
</evidence>
<dbReference type="SUPFAM" id="SSF52540">
    <property type="entry name" value="P-loop containing nucleoside triphosphate hydrolases"/>
    <property type="match status" value="1"/>
</dbReference>
<evidence type="ECO:0000313" key="11">
    <source>
        <dbReference type="EMBL" id="MDR4308474.1"/>
    </source>
</evidence>
<dbReference type="InterPro" id="IPR003593">
    <property type="entry name" value="AAA+_ATPase"/>
</dbReference>
<evidence type="ECO:0000256" key="6">
    <source>
        <dbReference type="ARBA" id="ARBA00022840"/>
    </source>
</evidence>
<dbReference type="Proteomes" id="UP001181622">
    <property type="component" value="Unassembled WGS sequence"/>
</dbReference>
<proteinExistence type="inferred from homology"/>
<dbReference type="PANTHER" id="PTHR42781:SF4">
    <property type="entry name" value="SPERMIDINE_PUTRESCINE IMPORT ATP-BINDING PROTEIN POTA"/>
    <property type="match status" value="1"/>
</dbReference>
<keyword evidence="6 11" id="KW-0067">ATP-binding</keyword>
<keyword evidence="2" id="KW-0813">Transport</keyword>
<dbReference type="SUPFAM" id="SSF50331">
    <property type="entry name" value="MOP-like"/>
    <property type="match status" value="1"/>
</dbReference>
<comment type="caution">
    <text evidence="11">The sequence shown here is derived from an EMBL/GenBank/DDBJ whole genome shotgun (WGS) entry which is preliminary data.</text>
</comment>
<gene>
    <name evidence="11" type="ORF">IHQ68_17785</name>
</gene>
<evidence type="ECO:0000259" key="10">
    <source>
        <dbReference type="PROSITE" id="PS50893"/>
    </source>
</evidence>
<dbReference type="SMART" id="SM00382">
    <property type="entry name" value="AAA"/>
    <property type="match status" value="1"/>
</dbReference>
<dbReference type="InterPro" id="IPR050093">
    <property type="entry name" value="ABC_SmlMolc_Importer"/>
</dbReference>
<dbReference type="Gene3D" id="3.40.50.300">
    <property type="entry name" value="P-loop containing nucleotide triphosphate hydrolases"/>
    <property type="match status" value="1"/>
</dbReference>